<gene>
    <name evidence="1" type="ORF">GIL414_LOCUS13945</name>
</gene>
<dbReference type="Proteomes" id="UP000681720">
    <property type="component" value="Unassembled WGS sequence"/>
</dbReference>
<reference evidence="1" key="1">
    <citation type="submission" date="2021-02" db="EMBL/GenBank/DDBJ databases">
        <authorList>
            <person name="Nowell W R."/>
        </authorList>
    </citation>
    <scope>NUCLEOTIDE SEQUENCE</scope>
</reference>
<proteinExistence type="predicted"/>
<dbReference type="EMBL" id="CAJOBJ010005772">
    <property type="protein sequence ID" value="CAF4041732.1"/>
    <property type="molecule type" value="Genomic_DNA"/>
</dbReference>
<evidence type="ECO:0000313" key="2">
    <source>
        <dbReference type="Proteomes" id="UP000681720"/>
    </source>
</evidence>
<accession>A0A8S2PBK3</accession>
<comment type="caution">
    <text evidence="1">The sequence shown here is derived from an EMBL/GenBank/DDBJ whole genome shotgun (WGS) entry which is preliminary data.</text>
</comment>
<sequence>MSDLYLSRRCSNIEISEYWSWKIRPEQYVLFNLSSLINQKQYFIFNNNQQCSLSYDQTIDMIIKDPEFSSRQ</sequence>
<evidence type="ECO:0000313" key="1">
    <source>
        <dbReference type="EMBL" id="CAF4041732.1"/>
    </source>
</evidence>
<dbReference type="AlphaFoldDB" id="A0A8S2PBK3"/>
<organism evidence="1 2">
    <name type="scientific">Rotaria magnacalcarata</name>
    <dbReference type="NCBI Taxonomy" id="392030"/>
    <lineage>
        <taxon>Eukaryota</taxon>
        <taxon>Metazoa</taxon>
        <taxon>Spiralia</taxon>
        <taxon>Gnathifera</taxon>
        <taxon>Rotifera</taxon>
        <taxon>Eurotatoria</taxon>
        <taxon>Bdelloidea</taxon>
        <taxon>Philodinida</taxon>
        <taxon>Philodinidae</taxon>
        <taxon>Rotaria</taxon>
    </lineage>
</organism>
<protein>
    <submittedName>
        <fullName evidence="1">Uncharacterized protein</fullName>
    </submittedName>
</protein>
<name>A0A8S2PBK3_9BILA</name>